<dbReference type="AlphaFoldDB" id="A0A1X7V8A1"/>
<dbReference type="Gene3D" id="1.25.10.10">
    <property type="entry name" value="Leucine-rich Repeat Variant"/>
    <property type="match status" value="1"/>
</dbReference>
<sequence length="1057" mass="116770">MATIKSIISAMKELISSDPDPLAPSGWMERIQYNLKKSRSNPILTSSAIKDVKLKYKLELPLDQRDEDYQWGFVLESLALLLLLRNTINNSPSLEGDPAAMLSLSDNKTTKGICQFVLSLGLHLYLDAKRPISPSATGINTSTKLIPESVKSERICIIIHSLCDCLDSEELSSIILQTLLTGLLAGLFQIIYKPLLESASPSPSTPRVVSKSFSDPEVFESHLKNLLKALPRPLLVRELLSLQVMGRTRRSGLLWLRKACGEHLSRVLMESNGVQSVLRGIFEASTGNDGLVSESVTESSQNWHKCQSIAQILSSCPLQAESIEKYYSLVCPQILSLIGLPPDGVGRHFLRVAVCTVTQMLSKQYDLSMKYIVIPLLRPLYVLTEDGDFQDITQLASSVEICLKNLNRILEVIEPTSLVVTSLAEYLPLLFDIWSCTRKYEALITKKSKQCLISTFKLSDSLTQLEFLKFLLHIHETDTQRFKALRSDIKITLSTKGGDLIIAREEEMNVSSKTSSETMSEIGTAITDLVEGELKSTGIKSTLFTYCMEYIGNLLASEAGLQKTKKQETAQPMKGASSRTLLDWERSSMHSSEGVSFSNALVLYLLASLCEGMDIETIKTLDLQSTVQALALLVKSHGIYHQKDKPISTRQEEGKETELLTGGDVTLSIAFGLLSAILASEKKLNPRLQSVLTSLLPYLESLACHCPNEELSGLAEDLRICIATLGSVWSEKMTEGVTEMTKKKTREETLDKEKVDSLHSSNARASRPLIEVIGSTDNNETLYARALKDIQDSLIPVKGHGLQQLSQLVRKKDSETLAHIDHTIELFLTHLGHSDTYIYLPSIQGLVELASLVPDRIIPLMCNEYAQFNEARKARASCGTLEGKSIDWLVKLGEGLVRASRECGDLLPKYSESLLAAVLSNIKHGDPLVRSSGLSNLADICSSLHWSFTPVENEVVECLEKVLKTDSDPTVRRGAISVTKHLFKGLGTNIDKVLQGGSLLSLYRMLKVCESSDPDQLTRTHAQSALAELGDVMKLILFPPPNSQKLCKKISVLDHIN</sequence>
<dbReference type="GO" id="GO:0009306">
    <property type="term" value="P:protein secretion"/>
    <property type="evidence" value="ECO:0007669"/>
    <property type="project" value="TreeGrafter"/>
</dbReference>
<feature type="domain" description="TANGO6 HEAT repeat" evidence="4">
    <location>
        <begin position="268"/>
        <end position="514"/>
    </location>
</feature>
<proteinExistence type="inferred from homology"/>
<dbReference type="PANTHER" id="PTHR20959">
    <property type="entry name" value="TRANSPORT AND GOLGI ORGANIZATION PROTEIN 6 FAMILY MEMBER"/>
    <property type="match status" value="1"/>
</dbReference>
<organism evidence="6">
    <name type="scientific">Amphimedon queenslandica</name>
    <name type="common">Sponge</name>
    <dbReference type="NCBI Taxonomy" id="400682"/>
    <lineage>
        <taxon>Eukaryota</taxon>
        <taxon>Metazoa</taxon>
        <taxon>Porifera</taxon>
        <taxon>Demospongiae</taxon>
        <taxon>Heteroscleromorpha</taxon>
        <taxon>Haplosclerida</taxon>
        <taxon>Niphatidae</taxon>
        <taxon>Amphimedon</taxon>
    </lineage>
</organism>
<dbReference type="Pfam" id="PF10363">
    <property type="entry name" value="RTP1_C1"/>
    <property type="match status" value="1"/>
</dbReference>
<dbReference type="InterPro" id="IPR057347">
    <property type="entry name" value="TANGO6_N"/>
</dbReference>
<protein>
    <submittedName>
        <fullName evidence="6">Uncharacterized protein</fullName>
    </submittedName>
</protein>
<name>A0A1X7V8A1_AMPQE</name>
<evidence type="ECO:0000259" key="5">
    <source>
        <dbReference type="Pfam" id="PF25267"/>
    </source>
</evidence>
<evidence type="ECO:0000256" key="1">
    <source>
        <dbReference type="ARBA" id="ARBA00005724"/>
    </source>
</evidence>
<feature type="region of interest" description="Disordered" evidence="2">
    <location>
        <begin position="738"/>
        <end position="758"/>
    </location>
</feature>
<dbReference type="eggNOG" id="KOG4653">
    <property type="taxonomic scope" value="Eukaryota"/>
</dbReference>
<dbReference type="PANTHER" id="PTHR20959:SF1">
    <property type="entry name" value="TRANSPORT AND GOLGI ORGANIZATION PROTEIN 6 HOMOLOG"/>
    <property type="match status" value="1"/>
</dbReference>
<dbReference type="InterPro" id="IPR019451">
    <property type="entry name" value="Rtp1_C1"/>
</dbReference>
<dbReference type="InterPro" id="IPR011989">
    <property type="entry name" value="ARM-like"/>
</dbReference>
<evidence type="ECO:0000256" key="2">
    <source>
        <dbReference type="SAM" id="MobiDB-lite"/>
    </source>
</evidence>
<dbReference type="OrthoDB" id="39591at2759"/>
<dbReference type="Pfam" id="PF25267">
    <property type="entry name" value="TANGO6_N"/>
    <property type="match status" value="1"/>
</dbReference>
<dbReference type="SUPFAM" id="SSF48371">
    <property type="entry name" value="ARM repeat"/>
    <property type="match status" value="1"/>
</dbReference>
<evidence type="ECO:0000259" key="4">
    <source>
        <dbReference type="Pfam" id="PF23565"/>
    </source>
</evidence>
<comment type="similarity">
    <text evidence="1">Belongs to the Tango6 family.</text>
</comment>
<dbReference type="InterPro" id="IPR016024">
    <property type="entry name" value="ARM-type_fold"/>
</dbReference>
<feature type="domain" description="RNA polymerase II assembly factor Rtp1 C-terminal" evidence="3">
    <location>
        <begin position="783"/>
        <end position="906"/>
    </location>
</feature>
<evidence type="ECO:0000313" key="6">
    <source>
        <dbReference type="EnsemblMetazoa" id="Aqu2.1.36019_001"/>
    </source>
</evidence>
<dbReference type="InterPro" id="IPR057407">
    <property type="entry name" value="HEAT_TANGO6"/>
</dbReference>
<dbReference type="InParanoid" id="A0A1X7V8A1"/>
<dbReference type="OMA" id="QVATLIC"/>
<dbReference type="EnsemblMetazoa" id="Aqu2.1.36019_001">
    <property type="protein sequence ID" value="Aqu2.1.36019_001"/>
    <property type="gene ID" value="Aqu2.1.36019"/>
</dbReference>
<reference evidence="6" key="1">
    <citation type="submission" date="2017-05" db="UniProtKB">
        <authorList>
            <consortium name="EnsemblMetazoa"/>
        </authorList>
    </citation>
    <scope>IDENTIFICATION</scope>
</reference>
<dbReference type="InterPro" id="IPR039600">
    <property type="entry name" value="TANGO6/Rtp1"/>
</dbReference>
<evidence type="ECO:0000259" key="3">
    <source>
        <dbReference type="Pfam" id="PF10363"/>
    </source>
</evidence>
<feature type="domain" description="TANGO6 N-terminal" evidence="5">
    <location>
        <begin position="62"/>
        <end position="266"/>
    </location>
</feature>
<dbReference type="Pfam" id="PF23565">
    <property type="entry name" value="ARM_TANGO6"/>
    <property type="match status" value="1"/>
</dbReference>
<feature type="compositionally biased region" description="Basic and acidic residues" evidence="2">
    <location>
        <begin position="740"/>
        <end position="757"/>
    </location>
</feature>
<accession>A0A1X7V8A1</accession>